<gene>
    <name evidence="2" type="ORF">CCON33237_0142</name>
</gene>
<dbReference type="Pfam" id="PF04073">
    <property type="entry name" value="tRNA_edit"/>
    <property type="match status" value="1"/>
</dbReference>
<proteinExistence type="predicted"/>
<dbReference type="AlphaFoldDB" id="A0A0M4SG27"/>
<reference evidence="3" key="1">
    <citation type="submission" date="2015-08" db="EMBL/GenBank/DDBJ databases">
        <title>Comparative genomics of the Campylobacter concisus group.</title>
        <authorList>
            <person name="Miller W.G."/>
            <person name="Yee E."/>
            <person name="Chapman M.H."/>
            <person name="Huynh S."/>
            <person name="Bono J.L."/>
            <person name="On S.L.W."/>
            <person name="St Leger J."/>
            <person name="Foster G."/>
            <person name="Parker C.T."/>
        </authorList>
    </citation>
    <scope>NUCLEOTIDE SEQUENCE [LARGE SCALE GENOMIC DNA]</scope>
    <source>
        <strain evidence="3">ATCC 33237</strain>
    </source>
</reference>
<name>A0A0M4SG27_9BACT</name>
<dbReference type="SUPFAM" id="SSF55826">
    <property type="entry name" value="YbaK/ProRS associated domain"/>
    <property type="match status" value="1"/>
</dbReference>
<accession>A0A0M4SG27</accession>
<dbReference type="InterPro" id="IPR036754">
    <property type="entry name" value="YbaK/aa-tRNA-synt-asso_dom_sf"/>
</dbReference>
<dbReference type="KEGG" id="ccoc:CCON33237_0142"/>
<evidence type="ECO:0000313" key="2">
    <source>
        <dbReference type="EMBL" id="ALF46865.1"/>
    </source>
</evidence>
<sequence length="188" mass="21182">MSEQIFNKIHDLLTKNEAKFRVIEHESARTSEEVAKIRGTKMSQGAKALVCSIKGVDEEKFRQIFKDENVLNDYLLSDEKPAMKAGKIYILAVLPADMQANLDSLTQKFDGKRASLASPDEVLELADCVFGSVPPFSFHKNLHIVVDERLLQRNDEIAFNAGLLDRSIILNTKDYTKIVQPTLINFAE</sequence>
<dbReference type="Gene3D" id="3.90.960.10">
    <property type="entry name" value="YbaK/aminoacyl-tRNA synthetase-associated domain"/>
    <property type="match status" value="1"/>
</dbReference>
<feature type="domain" description="YbaK/aminoacyl-tRNA synthetase-associated" evidence="1">
    <location>
        <begin position="25"/>
        <end position="177"/>
    </location>
</feature>
<dbReference type="PANTHER" id="PTHR30411:SF9">
    <property type="entry name" value="MULTIFUNCTIONAL SER_THR-TRNA DEACYLASE PROXP-Y"/>
    <property type="match status" value="1"/>
</dbReference>
<protein>
    <submittedName>
        <fullName evidence="2">YbaK-like protein YeaK</fullName>
    </submittedName>
</protein>
<dbReference type="PANTHER" id="PTHR30411">
    <property type="entry name" value="CYTOPLASMIC PROTEIN"/>
    <property type="match status" value="1"/>
</dbReference>
<dbReference type="GO" id="GO:0002161">
    <property type="term" value="F:aminoacyl-tRNA deacylase activity"/>
    <property type="evidence" value="ECO:0007669"/>
    <property type="project" value="InterPro"/>
</dbReference>
<organism evidence="2 3">
    <name type="scientific">Campylobacter concisus</name>
    <dbReference type="NCBI Taxonomy" id="199"/>
    <lineage>
        <taxon>Bacteria</taxon>
        <taxon>Pseudomonadati</taxon>
        <taxon>Campylobacterota</taxon>
        <taxon>Epsilonproteobacteria</taxon>
        <taxon>Campylobacterales</taxon>
        <taxon>Campylobacteraceae</taxon>
        <taxon>Campylobacter</taxon>
    </lineage>
</organism>
<dbReference type="PATRIC" id="fig|199.248.peg.163"/>
<dbReference type="GeneID" id="28661810"/>
<dbReference type="EMBL" id="CP012541">
    <property type="protein sequence ID" value="ALF46865.1"/>
    <property type="molecule type" value="Genomic_DNA"/>
</dbReference>
<evidence type="ECO:0000259" key="1">
    <source>
        <dbReference type="Pfam" id="PF04073"/>
    </source>
</evidence>
<dbReference type="InterPro" id="IPR007214">
    <property type="entry name" value="YbaK/aa-tRNA-synth-assoc-dom"/>
</dbReference>
<dbReference type="RefSeq" id="WP_054195971.1">
    <property type="nucleotide sequence ID" value="NZ_CABMKQ010000024.1"/>
</dbReference>
<evidence type="ECO:0000313" key="3">
    <source>
        <dbReference type="Proteomes" id="UP000066049"/>
    </source>
</evidence>
<dbReference type="Proteomes" id="UP000066049">
    <property type="component" value="Chromosome"/>
</dbReference>